<reference evidence="7 8" key="1">
    <citation type="submission" date="2018-08" db="EMBL/GenBank/DDBJ databases">
        <title>Actinomadura jelena sp. nov., a novel Actinomycete isolated from soil in Chad.</title>
        <authorList>
            <person name="Shi L."/>
        </authorList>
    </citation>
    <scope>NUCLEOTIDE SEQUENCE [LARGE SCALE GENOMIC DNA]</scope>
    <source>
        <strain evidence="7 8">NEAU-G17</strain>
    </source>
</reference>
<dbReference type="Proteomes" id="UP000261811">
    <property type="component" value="Unassembled WGS sequence"/>
</dbReference>
<dbReference type="RefSeq" id="WP_117360760.1">
    <property type="nucleotide sequence ID" value="NZ_QURH01000941.1"/>
</dbReference>
<dbReference type="AlphaFoldDB" id="A0A372JCB1"/>
<feature type="transmembrane region" description="Helical" evidence="6">
    <location>
        <begin position="172"/>
        <end position="190"/>
    </location>
</feature>
<evidence type="ECO:0000256" key="2">
    <source>
        <dbReference type="ARBA" id="ARBA00022475"/>
    </source>
</evidence>
<proteinExistence type="predicted"/>
<feature type="transmembrane region" description="Helical" evidence="6">
    <location>
        <begin position="289"/>
        <end position="307"/>
    </location>
</feature>
<organism evidence="7 8">
    <name type="scientific">Actinomadura logoneensis</name>
    <dbReference type="NCBI Taxonomy" id="2293572"/>
    <lineage>
        <taxon>Bacteria</taxon>
        <taxon>Bacillati</taxon>
        <taxon>Actinomycetota</taxon>
        <taxon>Actinomycetes</taxon>
        <taxon>Streptosporangiales</taxon>
        <taxon>Thermomonosporaceae</taxon>
        <taxon>Actinomadura</taxon>
    </lineage>
</organism>
<keyword evidence="4 6" id="KW-1133">Transmembrane helix</keyword>
<dbReference type="Gene3D" id="1.20.1250.20">
    <property type="entry name" value="MFS general substrate transporter like domains"/>
    <property type="match status" value="1"/>
</dbReference>
<evidence type="ECO:0000256" key="5">
    <source>
        <dbReference type="ARBA" id="ARBA00023136"/>
    </source>
</evidence>
<evidence type="ECO:0000256" key="4">
    <source>
        <dbReference type="ARBA" id="ARBA00022989"/>
    </source>
</evidence>
<dbReference type="GO" id="GO:0005886">
    <property type="term" value="C:plasma membrane"/>
    <property type="evidence" value="ECO:0007669"/>
    <property type="project" value="UniProtKB-SubCell"/>
</dbReference>
<feature type="transmembrane region" description="Helical" evidence="6">
    <location>
        <begin position="44"/>
        <end position="63"/>
    </location>
</feature>
<gene>
    <name evidence="7" type="ORF">DZF91_31795</name>
</gene>
<keyword evidence="3 6" id="KW-0812">Transmembrane</keyword>
<dbReference type="SUPFAM" id="SSF103473">
    <property type="entry name" value="MFS general substrate transporter"/>
    <property type="match status" value="1"/>
</dbReference>
<feature type="transmembrane region" description="Helical" evidence="6">
    <location>
        <begin position="258"/>
        <end position="277"/>
    </location>
</feature>
<comment type="subcellular location">
    <subcellularLocation>
        <location evidence="1">Cell membrane</location>
        <topology evidence="1">Multi-pass membrane protein</topology>
    </subcellularLocation>
</comment>
<feature type="transmembrane region" description="Helical" evidence="6">
    <location>
        <begin position="221"/>
        <end position="246"/>
    </location>
</feature>
<dbReference type="PANTHER" id="PTHR23513:SF6">
    <property type="entry name" value="MAJOR FACILITATOR SUPERFAMILY ASSOCIATED DOMAIN-CONTAINING PROTEIN"/>
    <property type="match status" value="1"/>
</dbReference>
<feature type="transmembrane region" description="Helical" evidence="6">
    <location>
        <begin position="313"/>
        <end position="331"/>
    </location>
</feature>
<evidence type="ECO:0000256" key="1">
    <source>
        <dbReference type="ARBA" id="ARBA00004651"/>
    </source>
</evidence>
<feature type="transmembrane region" description="Helical" evidence="6">
    <location>
        <begin position="75"/>
        <end position="98"/>
    </location>
</feature>
<feature type="transmembrane region" description="Helical" evidence="6">
    <location>
        <begin position="12"/>
        <end position="38"/>
    </location>
</feature>
<evidence type="ECO:0000256" key="3">
    <source>
        <dbReference type="ARBA" id="ARBA00022692"/>
    </source>
</evidence>
<evidence type="ECO:0000313" key="8">
    <source>
        <dbReference type="Proteomes" id="UP000261811"/>
    </source>
</evidence>
<sequence length="406" mass="41423">MGYLKLLRDGNVALLWSAQTLSVLGDRMYALAVMWLAWETSHSALLMGAVSVAESLPYLLVGLAGRRLVTWTAGFGRLAAVDAARTLVVAALPVLWTVSGPSTAALLAVAALLGLLGAVFEPCLASLAVDLVPADQVRQVSGLMDLMRRTAQITGPGAAALLLLVLPEVRLYALDAATFAVSVVALAVLARRVPATRTIPTPGVAPTRPPRARELLRGRPVTTWMIALHGVGQLLYGITLAVPALLAVRLGGAATGSVYAWTAAATGVGAVAANLLAGNLRGAGRVPGGYCAAWAAQGVLLAALGAAWTMPQFIVVSVAFGAASPVAAIGLRTHLSRFASEERVGLMTADQTWVRTAGTAGTLLMPALAEGGPEAAFGAAGAGMGLVSVLVWAVARGRSHEGLEGG</sequence>
<keyword evidence="2" id="KW-1003">Cell membrane</keyword>
<dbReference type="OrthoDB" id="4544939at2"/>
<comment type="caution">
    <text evidence="7">The sequence shown here is derived from an EMBL/GenBank/DDBJ whole genome shotgun (WGS) entry which is preliminary data.</text>
</comment>
<name>A0A372JCB1_9ACTN</name>
<dbReference type="EMBL" id="QURH01000941">
    <property type="protein sequence ID" value="RFU37651.1"/>
    <property type="molecule type" value="Genomic_DNA"/>
</dbReference>
<evidence type="ECO:0000313" key="7">
    <source>
        <dbReference type="EMBL" id="RFU37651.1"/>
    </source>
</evidence>
<keyword evidence="8" id="KW-1185">Reference proteome</keyword>
<dbReference type="PANTHER" id="PTHR23513">
    <property type="entry name" value="INTEGRAL MEMBRANE EFFLUX PROTEIN-RELATED"/>
    <property type="match status" value="1"/>
</dbReference>
<accession>A0A372JCB1</accession>
<dbReference type="InterPro" id="IPR036259">
    <property type="entry name" value="MFS_trans_sf"/>
</dbReference>
<keyword evidence="5 6" id="KW-0472">Membrane</keyword>
<protein>
    <submittedName>
        <fullName evidence="7">MFS transporter</fullName>
    </submittedName>
</protein>
<evidence type="ECO:0000256" key="6">
    <source>
        <dbReference type="SAM" id="Phobius"/>
    </source>
</evidence>